<accession>A0A1E1LPD4</accession>
<dbReference type="EMBL" id="FJUX01000159">
    <property type="protein sequence ID" value="CZT12352.1"/>
    <property type="molecule type" value="Genomic_DNA"/>
</dbReference>
<dbReference type="PANTHER" id="PTHR11596">
    <property type="entry name" value="ALKALINE PHOSPHATASE"/>
    <property type="match status" value="1"/>
</dbReference>
<dbReference type="PROSITE" id="PS00123">
    <property type="entry name" value="ALKALINE_PHOSPHATASE"/>
    <property type="match status" value="1"/>
</dbReference>
<evidence type="ECO:0000256" key="8">
    <source>
        <dbReference type="PIRSR" id="PIRSR601952-1"/>
    </source>
</evidence>
<feature type="binding site" evidence="9">
    <location>
        <position position="300"/>
    </location>
    <ligand>
        <name>Zn(2+)</name>
        <dbReference type="ChEBI" id="CHEBI:29105"/>
        <label>2</label>
    </ligand>
</feature>
<evidence type="ECO:0000256" key="3">
    <source>
        <dbReference type="ARBA" id="ARBA00022553"/>
    </source>
</evidence>
<evidence type="ECO:0000256" key="1">
    <source>
        <dbReference type="ARBA" id="ARBA00005984"/>
    </source>
</evidence>
<name>A0A1E1LPD4_9HELO</name>
<dbReference type="Pfam" id="PF00245">
    <property type="entry name" value="Alk_phosphatase"/>
    <property type="match status" value="1"/>
</dbReference>
<feature type="binding site" evidence="9">
    <location>
        <position position="291"/>
    </location>
    <ligand>
        <name>Mg(2+)</name>
        <dbReference type="ChEBI" id="CHEBI:18420"/>
    </ligand>
</feature>
<dbReference type="Gene3D" id="3.40.720.10">
    <property type="entry name" value="Alkaline Phosphatase, subunit A"/>
    <property type="match status" value="1"/>
</dbReference>
<protein>
    <recommendedName>
        <fullName evidence="2 11">Alkaline phosphatase</fullName>
        <ecNumber evidence="2 11">3.1.3.1</ecNumber>
    </recommendedName>
</protein>
<dbReference type="CDD" id="cd16012">
    <property type="entry name" value="ALP"/>
    <property type="match status" value="1"/>
</dbReference>
<keyword evidence="5 11" id="KW-0378">Hydrolase</keyword>
<keyword evidence="7 9" id="KW-0460">Magnesium</keyword>
<keyword evidence="12" id="KW-0732">Signal</keyword>
<feature type="active site" description="Phosphoserine intermediate" evidence="8">
    <location>
        <position position="98"/>
    </location>
</feature>
<feature type="binding site" evidence="9">
    <location>
        <position position="151"/>
    </location>
    <ligand>
        <name>Mg(2+)</name>
        <dbReference type="ChEBI" id="CHEBI:18420"/>
    </ligand>
</feature>
<comment type="cofactor">
    <cofactor evidence="9">
        <name>Mg(2+)</name>
        <dbReference type="ChEBI" id="CHEBI:18420"/>
    </cofactor>
    <text evidence="9">Binds 1 Mg(2+) ion.</text>
</comment>
<keyword evidence="14" id="KW-1185">Reference proteome</keyword>
<feature type="binding site" evidence="9">
    <location>
        <position position="431"/>
    </location>
    <ligand>
        <name>Zn(2+)</name>
        <dbReference type="ChEBI" id="CHEBI:29105"/>
        <label>2</label>
    </ligand>
</feature>
<keyword evidence="4 9" id="KW-0479">Metal-binding</keyword>
<evidence type="ECO:0000256" key="9">
    <source>
        <dbReference type="PIRSR" id="PIRSR601952-2"/>
    </source>
</evidence>
<dbReference type="InterPro" id="IPR018299">
    <property type="entry name" value="Alkaline_phosphatase_AS"/>
</dbReference>
<dbReference type="GO" id="GO:0004035">
    <property type="term" value="F:alkaline phosphatase activity"/>
    <property type="evidence" value="ECO:0007669"/>
    <property type="project" value="UniProtKB-EC"/>
</dbReference>
<proteinExistence type="inferred from homology"/>
<comment type="cofactor">
    <cofactor evidence="9">
        <name>Zn(2+)</name>
        <dbReference type="ChEBI" id="CHEBI:29105"/>
    </cofactor>
    <text evidence="9">Binds 2 Zn(2+) ions.</text>
</comment>
<feature type="binding site" evidence="9">
    <location>
        <position position="45"/>
    </location>
    <ligand>
        <name>Mg(2+)</name>
        <dbReference type="ChEBI" id="CHEBI:18420"/>
    </ligand>
</feature>
<dbReference type="SUPFAM" id="SSF53649">
    <property type="entry name" value="Alkaline phosphatase-like"/>
    <property type="match status" value="1"/>
</dbReference>
<evidence type="ECO:0000313" key="14">
    <source>
        <dbReference type="Proteomes" id="UP000178912"/>
    </source>
</evidence>
<keyword evidence="3" id="KW-0597">Phosphoprotein</keyword>
<dbReference type="AlphaFoldDB" id="A0A1E1LPD4"/>
<feature type="binding site" evidence="9">
    <location>
        <position position="45"/>
    </location>
    <ligand>
        <name>Zn(2+)</name>
        <dbReference type="ChEBI" id="CHEBI:29105"/>
        <label>2</label>
    </ligand>
</feature>
<evidence type="ECO:0000313" key="13">
    <source>
        <dbReference type="EMBL" id="CZT12352.1"/>
    </source>
</evidence>
<organism evidence="13 14">
    <name type="scientific">Rhynchosporium agropyri</name>
    <dbReference type="NCBI Taxonomy" id="914238"/>
    <lineage>
        <taxon>Eukaryota</taxon>
        <taxon>Fungi</taxon>
        <taxon>Dikarya</taxon>
        <taxon>Ascomycota</taxon>
        <taxon>Pezizomycotina</taxon>
        <taxon>Leotiomycetes</taxon>
        <taxon>Helotiales</taxon>
        <taxon>Ploettnerulaceae</taxon>
        <taxon>Rhynchosporium</taxon>
    </lineage>
</organism>
<evidence type="ECO:0000256" key="6">
    <source>
        <dbReference type="ARBA" id="ARBA00022833"/>
    </source>
</evidence>
<evidence type="ECO:0000256" key="12">
    <source>
        <dbReference type="SAM" id="SignalP"/>
    </source>
</evidence>
<dbReference type="Proteomes" id="UP000178912">
    <property type="component" value="Unassembled WGS sequence"/>
</dbReference>
<dbReference type="InterPro" id="IPR042085">
    <property type="entry name" value="Ap_crown"/>
</dbReference>
<dbReference type="PRINTS" id="PR00113">
    <property type="entry name" value="ALKPHPHTASE"/>
</dbReference>
<sequence>MHLPTFMPVAILVFITQAAGHVPVVTGPADWDRDAARSFIYIVPDGFGFASQTLARDYVSAIRNGGQIDRPKTFQLAADQMVLGSVRTQASDDLVTDSAASATAFGCSVKTYNGAIAVDDDRQPVGSILEAAKLDGFKTGLIATSRITHATPACYAAHVVHRDSEAKIAEHEIGYGHPLGSVVDILLGGGRCYFKPRGQAGSCRKDDIDLLEFGKDKGFNVFTDRAGFDKLKGGEAAPLPYVGLFTEGHMSYEVDRQDNVEPSLLEMTKTALVSLEKATEKSRRGFFIMIEASRIDHAGHSNDPIGHLHDTIQYNEVMDFVRSWIDAHPSTTMLSAADHECGGLTLPFYNPLVFQAANASAEALGAAFGKYTGPDPASFLRTIVFPQYGLTNPTDAEIATLVALKGKSTFLNEMGKMLSARGGVHWSTGGHSAADVTLFGYSSEHGGKTLRYNMAGNWDNTQLPLYIARQMNLDMSVATKALRAKGTQWVGRSLEKRFEGEDGEDHHHH</sequence>
<dbReference type="OrthoDB" id="7392499at2759"/>
<dbReference type="GO" id="GO:0000329">
    <property type="term" value="C:fungal-type vacuole membrane"/>
    <property type="evidence" value="ECO:0007669"/>
    <property type="project" value="TreeGrafter"/>
</dbReference>
<comment type="catalytic activity">
    <reaction evidence="11">
        <text>a phosphate monoester + H2O = an alcohol + phosphate</text>
        <dbReference type="Rhea" id="RHEA:15017"/>
        <dbReference type="ChEBI" id="CHEBI:15377"/>
        <dbReference type="ChEBI" id="CHEBI:30879"/>
        <dbReference type="ChEBI" id="CHEBI:43474"/>
        <dbReference type="ChEBI" id="CHEBI:67140"/>
        <dbReference type="EC" id="3.1.3.1"/>
    </reaction>
</comment>
<dbReference type="InterPro" id="IPR017850">
    <property type="entry name" value="Alkaline_phosphatase_core_sf"/>
</dbReference>
<feature type="binding site" evidence="9">
    <location>
        <position position="339"/>
    </location>
    <ligand>
        <name>Zn(2+)</name>
        <dbReference type="ChEBI" id="CHEBI:29105"/>
        <label>2</label>
    </ligand>
</feature>
<keyword evidence="6 9" id="KW-0862">Zinc</keyword>
<evidence type="ECO:0000256" key="10">
    <source>
        <dbReference type="RuleBase" id="RU003946"/>
    </source>
</evidence>
<feature type="binding site" evidence="9">
    <location>
        <position position="338"/>
    </location>
    <ligand>
        <name>Zn(2+)</name>
        <dbReference type="ChEBI" id="CHEBI:29105"/>
        <label>2</label>
    </ligand>
</feature>
<feature type="signal peptide" evidence="12">
    <location>
        <begin position="1"/>
        <end position="20"/>
    </location>
</feature>
<feature type="chain" id="PRO_5009447459" description="Alkaline phosphatase" evidence="12">
    <location>
        <begin position="21"/>
        <end position="509"/>
    </location>
</feature>
<dbReference type="Gene3D" id="1.10.1200.140">
    <property type="entry name" value="Alkaline phosphatase, crown domain"/>
    <property type="match status" value="1"/>
</dbReference>
<gene>
    <name evidence="13" type="ORF">RAG0_16206</name>
</gene>
<dbReference type="PANTHER" id="PTHR11596:SF5">
    <property type="entry name" value="ALKALINE PHOSPHATASE"/>
    <property type="match status" value="1"/>
</dbReference>
<evidence type="ECO:0000256" key="5">
    <source>
        <dbReference type="ARBA" id="ARBA00022801"/>
    </source>
</evidence>
<evidence type="ECO:0000256" key="4">
    <source>
        <dbReference type="ARBA" id="ARBA00022723"/>
    </source>
</evidence>
<evidence type="ECO:0000256" key="2">
    <source>
        <dbReference type="ARBA" id="ARBA00012647"/>
    </source>
</evidence>
<evidence type="ECO:0000256" key="7">
    <source>
        <dbReference type="ARBA" id="ARBA00022842"/>
    </source>
</evidence>
<dbReference type="GO" id="GO:0046872">
    <property type="term" value="F:metal ion binding"/>
    <property type="evidence" value="ECO:0007669"/>
    <property type="project" value="UniProtKB-KW"/>
</dbReference>
<feature type="binding site" evidence="9">
    <location>
        <position position="296"/>
    </location>
    <ligand>
        <name>Zn(2+)</name>
        <dbReference type="ChEBI" id="CHEBI:29105"/>
        <label>2</label>
    </ligand>
</feature>
<dbReference type="InterPro" id="IPR001952">
    <property type="entry name" value="Alkaline_phosphatase"/>
</dbReference>
<dbReference type="SMART" id="SM00098">
    <property type="entry name" value="alkPPc"/>
    <property type="match status" value="1"/>
</dbReference>
<evidence type="ECO:0000256" key="11">
    <source>
        <dbReference type="RuleBase" id="RU003947"/>
    </source>
</evidence>
<feature type="binding site" evidence="9">
    <location>
        <position position="149"/>
    </location>
    <ligand>
        <name>Mg(2+)</name>
        <dbReference type="ChEBI" id="CHEBI:18420"/>
    </ligand>
</feature>
<reference evidence="14" key="1">
    <citation type="submission" date="2016-03" db="EMBL/GenBank/DDBJ databases">
        <authorList>
            <person name="Guldener U."/>
        </authorList>
    </citation>
    <scope>NUCLEOTIDE SEQUENCE [LARGE SCALE GENOMIC DNA]</scope>
    <source>
        <strain evidence="14">04CH-RAC-A.6.1</strain>
    </source>
</reference>
<dbReference type="EC" id="3.1.3.1" evidence="2 11"/>
<comment type="similarity">
    <text evidence="1 10">Belongs to the alkaline phosphatase family.</text>
</comment>